<evidence type="ECO:0000256" key="11">
    <source>
        <dbReference type="RuleBase" id="RU003357"/>
    </source>
</evidence>
<comment type="similarity">
    <text evidence="10 11">Belongs to the TonB-dependent receptor family.</text>
</comment>
<dbReference type="EMBL" id="JNHK01000090">
    <property type="protein sequence ID" value="KDS36551.1"/>
    <property type="molecule type" value="Genomic_DNA"/>
</dbReference>
<dbReference type="PANTHER" id="PTHR30069:SF29">
    <property type="entry name" value="HEMOGLOBIN AND HEMOGLOBIN-HAPTOGLOBIN-BINDING PROTEIN 1-RELATED"/>
    <property type="match status" value="1"/>
</dbReference>
<feature type="signal peptide" evidence="12">
    <location>
        <begin position="1"/>
        <end position="23"/>
    </location>
</feature>
<dbReference type="FunFam" id="2.60.40.1120:FF:000003">
    <property type="entry name" value="Outer membrane protein Omp121"/>
    <property type="match status" value="1"/>
</dbReference>
<evidence type="ECO:0000256" key="9">
    <source>
        <dbReference type="ARBA" id="ARBA00023237"/>
    </source>
</evidence>
<proteinExistence type="inferred from homology"/>
<dbReference type="Gene3D" id="2.40.170.20">
    <property type="entry name" value="TonB-dependent receptor, beta-barrel domain"/>
    <property type="match status" value="1"/>
</dbReference>
<keyword evidence="6 11" id="KW-0798">TonB box</keyword>
<dbReference type="PROSITE" id="PS52016">
    <property type="entry name" value="TONB_DEPENDENT_REC_3"/>
    <property type="match status" value="1"/>
</dbReference>
<evidence type="ECO:0000256" key="12">
    <source>
        <dbReference type="SAM" id="SignalP"/>
    </source>
</evidence>
<dbReference type="InterPro" id="IPR023997">
    <property type="entry name" value="TonB-dep_OMP_SusC/RagA_CS"/>
</dbReference>
<feature type="domain" description="TonB-dependent receptor plug" evidence="14">
    <location>
        <begin position="119"/>
        <end position="237"/>
    </location>
</feature>
<name>A0AB34LBS6_PARDI</name>
<dbReference type="InterPro" id="IPR039426">
    <property type="entry name" value="TonB-dep_rcpt-like"/>
</dbReference>
<keyword evidence="7 10" id="KW-0472">Membrane</keyword>
<dbReference type="GO" id="GO:0009279">
    <property type="term" value="C:cell outer membrane"/>
    <property type="evidence" value="ECO:0007669"/>
    <property type="project" value="UniProtKB-SubCell"/>
</dbReference>
<evidence type="ECO:0000313" key="16">
    <source>
        <dbReference type="EMBL" id="KDS38931.1"/>
    </source>
</evidence>
<evidence type="ECO:0000256" key="1">
    <source>
        <dbReference type="ARBA" id="ARBA00004571"/>
    </source>
</evidence>
<dbReference type="InterPro" id="IPR023996">
    <property type="entry name" value="TonB-dep_OMP_SusC/RagA"/>
</dbReference>
<dbReference type="Pfam" id="PF13715">
    <property type="entry name" value="CarbopepD_reg_2"/>
    <property type="match status" value="1"/>
</dbReference>
<reference evidence="15 17" key="1">
    <citation type="submission" date="2014-04" db="EMBL/GenBank/DDBJ databases">
        <authorList>
            <person name="Sears C."/>
            <person name="Carroll K."/>
            <person name="Sack B.R."/>
            <person name="Qadri F."/>
            <person name="Myers L.L."/>
            <person name="Chung G.-T."/>
            <person name="Escheverria P."/>
            <person name="Fraser C.M."/>
            <person name="Sadzewicz L."/>
            <person name="Shefchek K.A."/>
            <person name="Tallon L."/>
            <person name="Das S.P."/>
            <person name="Daugherty S."/>
            <person name="Mongodin E.F."/>
        </authorList>
    </citation>
    <scope>NUCLEOTIDE SEQUENCE [LARGE SCALE GENOMIC DNA]</scope>
    <source>
        <strain evidence="15 17">3776 D15 i</strain>
    </source>
</reference>
<dbReference type="SUPFAM" id="SSF56935">
    <property type="entry name" value="Porins"/>
    <property type="match status" value="1"/>
</dbReference>
<keyword evidence="5 12" id="KW-0732">Signal</keyword>
<comment type="caution">
    <text evidence="15">The sequence shown here is derived from an EMBL/GenBank/DDBJ whole genome shotgun (WGS) entry which is preliminary data.</text>
</comment>
<feature type="chain" id="PRO_5044172830" evidence="12">
    <location>
        <begin position="24"/>
        <end position="1073"/>
    </location>
</feature>
<evidence type="ECO:0000313" key="17">
    <source>
        <dbReference type="Proteomes" id="UP000027850"/>
    </source>
</evidence>
<keyword evidence="8" id="KW-0675">Receptor</keyword>
<evidence type="ECO:0000256" key="5">
    <source>
        <dbReference type="ARBA" id="ARBA00022729"/>
    </source>
</evidence>
<evidence type="ECO:0000256" key="10">
    <source>
        <dbReference type="PROSITE-ProRule" id="PRU01360"/>
    </source>
</evidence>
<keyword evidence="9 10" id="KW-0998">Cell outer membrane</keyword>
<dbReference type="Proteomes" id="UP000027850">
    <property type="component" value="Unassembled WGS sequence"/>
</dbReference>
<evidence type="ECO:0000256" key="6">
    <source>
        <dbReference type="ARBA" id="ARBA00023077"/>
    </source>
</evidence>
<keyword evidence="2 10" id="KW-0813">Transport</keyword>
<dbReference type="Gene3D" id="2.170.130.10">
    <property type="entry name" value="TonB-dependent receptor, plug domain"/>
    <property type="match status" value="1"/>
</dbReference>
<evidence type="ECO:0000256" key="8">
    <source>
        <dbReference type="ARBA" id="ARBA00023170"/>
    </source>
</evidence>
<accession>A0AB34LBS6</accession>
<dbReference type="InterPro" id="IPR012910">
    <property type="entry name" value="Plug_dom"/>
</dbReference>
<dbReference type="Gene3D" id="2.60.40.1120">
    <property type="entry name" value="Carboxypeptidase-like, regulatory domain"/>
    <property type="match status" value="1"/>
</dbReference>
<dbReference type="EMBL" id="JNHK01000062">
    <property type="protein sequence ID" value="KDS38931.1"/>
    <property type="molecule type" value="Genomic_DNA"/>
</dbReference>
<dbReference type="Pfam" id="PF00593">
    <property type="entry name" value="TonB_dep_Rec_b-barrel"/>
    <property type="match status" value="1"/>
</dbReference>
<dbReference type="InterPro" id="IPR000531">
    <property type="entry name" value="Beta-barrel_TonB"/>
</dbReference>
<evidence type="ECO:0000256" key="7">
    <source>
        <dbReference type="ARBA" id="ARBA00023136"/>
    </source>
</evidence>
<dbReference type="AlphaFoldDB" id="A0AB34LBS6"/>
<dbReference type="InterPro" id="IPR008969">
    <property type="entry name" value="CarboxyPept-like_regulatory"/>
</dbReference>
<dbReference type="GO" id="GO:0044718">
    <property type="term" value="P:siderophore transmembrane transport"/>
    <property type="evidence" value="ECO:0007669"/>
    <property type="project" value="TreeGrafter"/>
</dbReference>
<evidence type="ECO:0000256" key="2">
    <source>
        <dbReference type="ARBA" id="ARBA00022448"/>
    </source>
</evidence>
<dbReference type="NCBIfam" id="TIGR04057">
    <property type="entry name" value="SusC_RagA_signa"/>
    <property type="match status" value="1"/>
</dbReference>
<dbReference type="Pfam" id="PF07715">
    <property type="entry name" value="Plug"/>
    <property type="match status" value="1"/>
</dbReference>
<feature type="domain" description="TonB-dependent receptor-like beta-barrel" evidence="13">
    <location>
        <begin position="442"/>
        <end position="1022"/>
    </location>
</feature>
<evidence type="ECO:0000259" key="14">
    <source>
        <dbReference type="Pfam" id="PF07715"/>
    </source>
</evidence>
<evidence type="ECO:0000259" key="13">
    <source>
        <dbReference type="Pfam" id="PF00593"/>
    </source>
</evidence>
<evidence type="ECO:0000256" key="3">
    <source>
        <dbReference type="ARBA" id="ARBA00022452"/>
    </source>
</evidence>
<keyword evidence="4 10" id="KW-0812">Transmembrane</keyword>
<dbReference type="NCBIfam" id="TIGR04056">
    <property type="entry name" value="OMP_RagA_SusC"/>
    <property type="match status" value="1"/>
</dbReference>
<organism evidence="15 17">
    <name type="scientific">Parabacteroides distasonis str. 3776 D15 i</name>
    <dbReference type="NCBI Taxonomy" id="1339342"/>
    <lineage>
        <taxon>Bacteria</taxon>
        <taxon>Pseudomonadati</taxon>
        <taxon>Bacteroidota</taxon>
        <taxon>Bacteroidia</taxon>
        <taxon>Bacteroidales</taxon>
        <taxon>Tannerellaceae</taxon>
        <taxon>Parabacteroides</taxon>
    </lineage>
</organism>
<keyword evidence="3 10" id="KW-1134">Transmembrane beta strand</keyword>
<evidence type="ECO:0000256" key="4">
    <source>
        <dbReference type="ARBA" id="ARBA00022692"/>
    </source>
</evidence>
<dbReference type="PANTHER" id="PTHR30069">
    <property type="entry name" value="TONB-DEPENDENT OUTER MEMBRANE RECEPTOR"/>
    <property type="match status" value="1"/>
</dbReference>
<dbReference type="InterPro" id="IPR036942">
    <property type="entry name" value="Beta-barrel_TonB_sf"/>
</dbReference>
<evidence type="ECO:0000313" key="15">
    <source>
        <dbReference type="EMBL" id="KDS36551.1"/>
    </source>
</evidence>
<dbReference type="InterPro" id="IPR037066">
    <property type="entry name" value="Plug_dom_sf"/>
</dbReference>
<dbReference type="GO" id="GO:0015344">
    <property type="term" value="F:siderophore uptake transmembrane transporter activity"/>
    <property type="evidence" value="ECO:0007669"/>
    <property type="project" value="TreeGrafter"/>
</dbReference>
<sequence length="1073" mass="118198">MSMMKKLTFTLLCLVISMCTVVAQNVKVTGTVTSADDGQPVIGASIIVKGTTIGTVTDFDGKFSLDVPQEGKILQISYVGMNTQEVAVKPVVKVLLQSDTQKLEEVVVTAMGITRSEKTLGYSATTVKADDIISSRTTNVADALSGKVAGLSVSSTSADPGSVSNVVIRGFSSINGSNQPLYVVDGVPLQNNMVSGSGKNVSTGGISSVASEDIASMTVLKGAAATALYGSRAANGVIVITTKSGKKGDGRNFSISYSGNVQSRVVSYLPELQNSFGQGWNGAQTFIENGSWGPRLDGSMQVYGPIWNNQQLIHEYSAKKNNLKDFFDPGWSQNHTISLSGVSNDSKMDYYLSYSYTNDDGIMPNDYDTYERNTVAFRGGYQATDWLKVSSSVNFARSQTDAVGSFQGTSVIDGVLELPRDISIVDMKDTSSPFNTPEAYFTPYGITNPYWALENNYNHTASKQIYGKVQLDVNPIKELKLSYRMGFDYTDYDRKVGSPQINLDDALIDEDYGYAPSNMNQSGYVYASYGRYYELNHDFLANYAKRFLDNKLDVNVNVGVNMNERGNTRMTGQTDDLSFYTGFWDLSNGSTKTTLEETQQKRRLVGLFGDVTFGWDDMIYLNLTARNDWSSTLPIDNNSFFYPGATLSWIFTRLIPENEILTFGKARLAYGKTGNDASPYRTGLTYVQGTAHGYYGSDVSKFPMNGVNAFMASNTKGSNTLRPEMTSEFEVGMNLQFFNGRFGIDAAYYDRKTKDQIFTLPTDPSTGFSYMVTNFGEVSNKGVELVINTIPVQTKNFRWDLSFNFSKNNNKVLSLPESLEGGKVSIYNFSAGNDAIYMYAEEGKPMGQFYTYLPKKTADGKPIVDANGYPVLGTSVEDTGKNMNYDWTGGINTALTYKDFTLSAALDIRSGGYMFSRTKNLMQFTGNGVVTTYNDRRPFIIPNSVVDNGDGSYSENTTPIYLGNGSYQTYFNDYGYGDGGEAYLMDRSFVKLRNISLTWNVPKRWVRKMSLSNLAITAFCNNVFTWTASDNRYVDPESTTVSQSSYGDLATQFGELYTNPSCRVFGCNLSVKF</sequence>
<dbReference type="SUPFAM" id="SSF49464">
    <property type="entry name" value="Carboxypeptidase regulatory domain-like"/>
    <property type="match status" value="1"/>
</dbReference>
<protein>
    <submittedName>
        <fullName evidence="15">TonB-linked outer membrane, SusC/RagA family protein</fullName>
    </submittedName>
</protein>
<comment type="subcellular location">
    <subcellularLocation>
        <location evidence="1 10">Cell outer membrane</location>
        <topology evidence="1 10">Multi-pass membrane protein</topology>
    </subcellularLocation>
</comment>
<gene>
    <name evidence="15" type="ORF">M091_1449</name>
    <name evidence="16" type="ORF">M091_4754</name>
</gene>